<feature type="compositionally biased region" description="Polar residues" evidence="1">
    <location>
        <begin position="678"/>
        <end position="693"/>
    </location>
</feature>
<feature type="compositionally biased region" description="Polar residues" evidence="1">
    <location>
        <begin position="352"/>
        <end position="371"/>
    </location>
</feature>
<dbReference type="InterPro" id="IPR029058">
    <property type="entry name" value="AB_hydrolase_fold"/>
</dbReference>
<feature type="compositionally biased region" description="Low complexity" evidence="1">
    <location>
        <begin position="726"/>
        <end position="736"/>
    </location>
</feature>
<evidence type="ECO:0000313" key="4">
    <source>
        <dbReference type="Proteomes" id="UP000076154"/>
    </source>
</evidence>
<dbReference type="EMBL" id="LUEZ02000040">
    <property type="protein sequence ID" value="RDB25743.1"/>
    <property type="molecule type" value="Genomic_DNA"/>
</dbReference>
<dbReference type="InterPro" id="IPR000073">
    <property type="entry name" value="AB_hydrolase_1"/>
</dbReference>
<feature type="compositionally biased region" description="Low complexity" evidence="1">
    <location>
        <begin position="457"/>
        <end position="472"/>
    </location>
</feature>
<dbReference type="Proteomes" id="UP000076154">
    <property type="component" value="Unassembled WGS sequence"/>
</dbReference>
<feature type="compositionally biased region" description="Polar residues" evidence="1">
    <location>
        <begin position="513"/>
        <end position="529"/>
    </location>
</feature>
<feature type="domain" description="AB hydrolase-1" evidence="2">
    <location>
        <begin position="38"/>
        <end position="159"/>
    </location>
</feature>
<gene>
    <name evidence="3" type="ORF">Hypma_006804</name>
</gene>
<evidence type="ECO:0000256" key="1">
    <source>
        <dbReference type="SAM" id="MobiDB-lite"/>
    </source>
</evidence>
<proteinExistence type="predicted"/>
<keyword evidence="4" id="KW-1185">Reference proteome</keyword>
<feature type="compositionally biased region" description="Low complexity" evidence="1">
    <location>
        <begin position="372"/>
        <end position="383"/>
    </location>
</feature>
<dbReference type="Pfam" id="PF12697">
    <property type="entry name" value="Abhydrolase_6"/>
    <property type="match status" value="1"/>
</dbReference>
<feature type="region of interest" description="Disordered" evidence="1">
    <location>
        <begin position="243"/>
        <end position="567"/>
    </location>
</feature>
<reference evidence="3" key="1">
    <citation type="submission" date="2018-04" db="EMBL/GenBank/DDBJ databases">
        <title>Whole genome sequencing of Hypsizygus marmoreus.</title>
        <authorList>
            <person name="Choi I.-G."/>
            <person name="Min B."/>
            <person name="Kim J.-G."/>
            <person name="Kim S."/>
            <person name="Oh Y.-L."/>
            <person name="Kong W.-S."/>
            <person name="Park H."/>
            <person name="Jeong J."/>
            <person name="Song E.-S."/>
        </authorList>
    </citation>
    <scope>NUCLEOTIDE SEQUENCE [LARGE SCALE GENOMIC DNA]</scope>
    <source>
        <strain evidence="3">51987-8</strain>
    </source>
</reference>
<feature type="compositionally biased region" description="Low complexity" evidence="1">
    <location>
        <begin position="299"/>
        <end position="313"/>
    </location>
</feature>
<feature type="region of interest" description="Disordered" evidence="1">
    <location>
        <begin position="726"/>
        <end position="747"/>
    </location>
</feature>
<evidence type="ECO:0000259" key="2">
    <source>
        <dbReference type="Pfam" id="PF12697"/>
    </source>
</evidence>
<feature type="compositionally biased region" description="Basic and acidic residues" evidence="1">
    <location>
        <begin position="614"/>
        <end position="625"/>
    </location>
</feature>
<comment type="caution">
    <text evidence="3">The sequence shown here is derived from an EMBL/GenBank/DDBJ whole genome shotgun (WGS) entry which is preliminary data.</text>
</comment>
<feature type="region of interest" description="Disordered" evidence="1">
    <location>
        <begin position="585"/>
        <end position="696"/>
    </location>
</feature>
<dbReference type="InParanoid" id="A0A369K1K9"/>
<name>A0A369K1K9_HYPMA</name>
<dbReference type="PANTHER" id="PTHR42103:SF2">
    <property type="entry name" value="AB HYDROLASE-1 DOMAIN-CONTAINING PROTEIN"/>
    <property type="match status" value="1"/>
</dbReference>
<sequence length="747" mass="79076">MSWDTTELIKLPSGVSIEVALTAPSASDAGRETKLAVCLHPWSWLGGQMDDPVLLSLVGHLEIAGYYVLRYNSRGVGKSTGWASFTGFSECKDLEELVTWAVDTLTNVRSLVIIGYSYGALIASLHAIIPDVATAHILISYPLGPIGWLTLFHTSTYTARLKELIQNANSRVLIIYGDQDEFTAASRYKAWRDTLEQGSHGGCLKVVEVAGASHFWRGRRVVSKQMPLPDERPRQSVANLIGRFENQTKRQSTSTTSGSPRSLSVISHNTGDSAKEEAKERREWPPKSVSVEKLPPIIPSSSWTRSQSSGSQPSSPPNSEPAATQAPSFEDPALTPRPKSTTSIPDAAKFTSLPQRQMSVGVSAPNLPSQSTLIPTPTTAKPPIKGPVLKAPTSAGPKTPLKTAGRPSTTANAQPLKPQHTGPASTSASSVRKSVPKPTPVTPARAKTPSRAATSASTVPKTPSSTRPKTPSGLFAPTAASLARARNAQPQPPTPTKKPTLSSSAAERLSKPTAASLSRARTPTATSSPARGAKPTARGGAMRGGRPGDTSVSTRAKKDSPPVPKVAKAAVVTATGAGAVIVATLEEERTSDAEMAQPVENGHDIDSPEVTADESPKHEDTEQSVEHSAQPSEPELVAPSDSGEVTGVTAQPPEPGYVAHDDEEESKDHDSSLDTEFQESGTERSFASDSETNVAEDVLADEVKSRSHPGDEIEDMVNLLESVSISKARSHSISSIPDEVAEIPDEE</sequence>
<organism evidence="3 4">
    <name type="scientific">Hypsizygus marmoreus</name>
    <name type="common">White beech mushroom</name>
    <name type="synonym">Agaricus marmoreus</name>
    <dbReference type="NCBI Taxonomy" id="39966"/>
    <lineage>
        <taxon>Eukaryota</taxon>
        <taxon>Fungi</taxon>
        <taxon>Dikarya</taxon>
        <taxon>Basidiomycota</taxon>
        <taxon>Agaricomycotina</taxon>
        <taxon>Agaricomycetes</taxon>
        <taxon>Agaricomycetidae</taxon>
        <taxon>Agaricales</taxon>
        <taxon>Tricholomatineae</taxon>
        <taxon>Lyophyllaceae</taxon>
        <taxon>Hypsizygus</taxon>
    </lineage>
</organism>
<evidence type="ECO:0000313" key="3">
    <source>
        <dbReference type="EMBL" id="RDB25743.1"/>
    </source>
</evidence>
<feature type="compositionally biased region" description="Basic and acidic residues" evidence="1">
    <location>
        <begin position="273"/>
        <end position="285"/>
    </location>
</feature>
<feature type="compositionally biased region" description="Polar residues" evidence="1">
    <location>
        <begin position="249"/>
        <end position="272"/>
    </location>
</feature>
<dbReference type="Gene3D" id="3.40.50.1820">
    <property type="entry name" value="alpha/beta hydrolase"/>
    <property type="match status" value="1"/>
</dbReference>
<protein>
    <recommendedName>
        <fullName evidence="2">AB hydrolase-1 domain-containing protein</fullName>
    </recommendedName>
</protein>
<feature type="compositionally biased region" description="Polar residues" evidence="1">
    <location>
        <begin position="422"/>
        <end position="432"/>
    </location>
</feature>
<dbReference type="AlphaFoldDB" id="A0A369K1K9"/>
<dbReference type="SUPFAM" id="SSF53474">
    <property type="entry name" value="alpha/beta-Hydrolases"/>
    <property type="match status" value="1"/>
</dbReference>
<dbReference type="PANTHER" id="PTHR42103">
    <property type="entry name" value="ALPHA/BETA-HYDROLASES SUPERFAMILY PROTEIN"/>
    <property type="match status" value="1"/>
</dbReference>
<accession>A0A369K1K9</accession>
<dbReference type="OrthoDB" id="10260961at2759"/>